<dbReference type="InterPro" id="IPR010985">
    <property type="entry name" value="Ribbon_hlx_hlx"/>
</dbReference>
<evidence type="ECO:0008006" key="3">
    <source>
        <dbReference type="Google" id="ProtNLM"/>
    </source>
</evidence>
<gene>
    <name evidence="1" type="ORF">Ldro_1253</name>
</gene>
<dbReference type="RefSeq" id="WP_058495557.1">
    <property type="nucleotide sequence ID" value="NZ_CAAAIU010000018.1"/>
</dbReference>
<evidence type="ECO:0000313" key="2">
    <source>
        <dbReference type="Proteomes" id="UP000054736"/>
    </source>
</evidence>
<dbReference type="AlphaFoldDB" id="A0A0W0SW99"/>
<dbReference type="Pfam" id="PF12441">
    <property type="entry name" value="CopG_antitoxin"/>
    <property type="match status" value="1"/>
</dbReference>
<reference evidence="1 2" key="1">
    <citation type="submission" date="2015-11" db="EMBL/GenBank/DDBJ databases">
        <title>Genomic analysis of 38 Legionella species identifies large and diverse effector repertoires.</title>
        <authorList>
            <person name="Burstein D."/>
            <person name="Amaro F."/>
            <person name="Zusman T."/>
            <person name="Lifshitz Z."/>
            <person name="Cohen O."/>
            <person name="Gilbert J.A."/>
            <person name="Pupko T."/>
            <person name="Shuman H.A."/>
            <person name="Segal G."/>
        </authorList>
    </citation>
    <scope>NUCLEOTIDE SEQUENCE [LARGE SCALE GENOMIC DNA]</scope>
    <source>
        <strain evidence="1 2">ATCC 700990</strain>
    </source>
</reference>
<sequence length="75" mass="8693">MKASEFDDKFDSGEDITDMLDLKAAKRSGLDVKRINVDFPEWMIESLDKEANRIGTSRQSLIKFWIADKLDHRTC</sequence>
<dbReference type="EMBL" id="LNXY01000020">
    <property type="protein sequence ID" value="KTC87634.1"/>
    <property type="molecule type" value="Genomic_DNA"/>
</dbReference>
<dbReference type="InterPro" id="IPR022148">
    <property type="entry name" value="CopG_antitoxin"/>
</dbReference>
<dbReference type="SUPFAM" id="SSF47598">
    <property type="entry name" value="Ribbon-helix-helix"/>
    <property type="match status" value="1"/>
</dbReference>
<dbReference type="OrthoDB" id="9798485at2"/>
<comment type="caution">
    <text evidence="1">The sequence shown here is derived from an EMBL/GenBank/DDBJ whole genome shotgun (WGS) entry which is preliminary data.</text>
</comment>
<dbReference type="STRING" id="1212489.Ldro_1253"/>
<name>A0A0W0SW99_9GAMM</name>
<protein>
    <recommendedName>
        <fullName evidence="3">CopG family transcriptional regulator</fullName>
    </recommendedName>
</protein>
<proteinExistence type="predicted"/>
<accession>A0A0W0SW99</accession>
<evidence type="ECO:0000313" key="1">
    <source>
        <dbReference type="EMBL" id="KTC87634.1"/>
    </source>
</evidence>
<dbReference type="PATRIC" id="fig|1212489.4.peg.1319"/>
<dbReference type="NCBIfam" id="NF047399">
    <property type="entry name" value="BrnA_antitoxin_add"/>
    <property type="match status" value="1"/>
</dbReference>
<organism evidence="1 2">
    <name type="scientific">Legionella drozanskii LLAP-1</name>
    <dbReference type="NCBI Taxonomy" id="1212489"/>
    <lineage>
        <taxon>Bacteria</taxon>
        <taxon>Pseudomonadati</taxon>
        <taxon>Pseudomonadota</taxon>
        <taxon>Gammaproteobacteria</taxon>
        <taxon>Legionellales</taxon>
        <taxon>Legionellaceae</taxon>
        <taxon>Legionella</taxon>
    </lineage>
</organism>
<keyword evidence="2" id="KW-1185">Reference proteome</keyword>
<dbReference type="Proteomes" id="UP000054736">
    <property type="component" value="Unassembled WGS sequence"/>
</dbReference>
<dbReference type="GO" id="GO:0006355">
    <property type="term" value="P:regulation of DNA-templated transcription"/>
    <property type="evidence" value="ECO:0007669"/>
    <property type="project" value="InterPro"/>
</dbReference>